<keyword evidence="1" id="KW-0472">Membrane</keyword>
<dbReference type="Proteomes" id="UP000298595">
    <property type="component" value="Plasmid p6"/>
</dbReference>
<geneLocation type="plasmid" evidence="2 3">
    <name>p6</name>
</geneLocation>
<keyword evidence="1" id="KW-1133">Transmembrane helix</keyword>
<proteinExistence type="predicted"/>
<accession>A0A4D8Q1Z9</accession>
<dbReference type="AlphaFoldDB" id="A0A4D8Q1Z9"/>
<feature type="transmembrane region" description="Helical" evidence="1">
    <location>
        <begin position="422"/>
        <end position="446"/>
    </location>
</feature>
<feature type="transmembrane region" description="Helical" evidence="1">
    <location>
        <begin position="339"/>
        <end position="356"/>
    </location>
</feature>
<name>A0A4D8Q1Z9_9PROT</name>
<organism evidence="2 3">
    <name type="scientific">Azospirillum argentinense</name>
    <dbReference type="NCBI Taxonomy" id="2970906"/>
    <lineage>
        <taxon>Bacteria</taxon>
        <taxon>Pseudomonadati</taxon>
        <taxon>Pseudomonadota</taxon>
        <taxon>Alphaproteobacteria</taxon>
        <taxon>Rhodospirillales</taxon>
        <taxon>Azospirillaceae</taxon>
        <taxon>Azospirillum</taxon>
    </lineage>
</organism>
<feature type="transmembrane region" description="Helical" evidence="1">
    <location>
        <begin position="393"/>
        <end position="410"/>
    </location>
</feature>
<reference evidence="2 3" key="1">
    <citation type="submission" date="2018-09" db="EMBL/GenBank/DDBJ databases">
        <title>Whole genome based analysis of evolution and adaptive divergence in Indian and Brazilian strains of Azospirillum brasilense.</title>
        <authorList>
            <person name="Singh C."/>
            <person name="Tripathi A.K."/>
        </authorList>
    </citation>
    <scope>NUCLEOTIDE SEQUENCE [LARGE SCALE GENOMIC DNA]</scope>
    <source>
        <strain evidence="2 3">MTCC4035</strain>
        <plasmid evidence="2 3">p6</plasmid>
    </source>
</reference>
<evidence type="ECO:0000313" key="3">
    <source>
        <dbReference type="Proteomes" id="UP000298595"/>
    </source>
</evidence>
<keyword evidence="1" id="KW-0812">Transmembrane</keyword>
<protein>
    <recommendedName>
        <fullName evidence="4">Glycosyltransferase RgtA/B/C/D-like domain-containing protein</fullName>
    </recommendedName>
</protein>
<dbReference type="RefSeq" id="WP_137119065.1">
    <property type="nucleotide sequence ID" value="NZ_CP032327.1"/>
</dbReference>
<keyword evidence="2" id="KW-0614">Plasmid</keyword>
<sequence>MSSLAWRRIVAPVTSLGVDGEQRAWDYGAWLIAALLWVTAGGVLALVVYKIFSAFDMTWDALAYHLPFSGRLAGLCSVDCYSMAPGLEVRFQAFPKAIHYLQAGVWSLAGLPQATALINVGSLLLLCGFLRVVFRVSLPLAFLAFLTIPLVLIHATSYYIDLPTNVAGTIAILLLLTLLIEPEAFGTSRLVGFFTACAVFANAKPQMIVPAVLFGGAGVLLLAIRTRGYRFPLANGLLSPRTILVICVAGFALIVLNPVLNTLWFGNPVYPIRMTIGSFTLPGVEPYVQTVSISHGLEQVPSPVRWLMSVFEVNAYGYREVPWTIDQGNVTQDRLSFRMGGYGVFFVLFNILFLIANVASQALRSRRAAYAVGVFAGTTLVAAFLPLSHELRYYMFWMLLLVSLNLLLLHERVAGTRDSSPVWLYAAGTLVILLSVNLISGGRYLLVPARQSVESIVRDTGIAAQVAREVKDGDTVCLKNTMPLSYLYAPIFHAGRSYSVIEEGTVGCSVTLGRPGAS</sequence>
<evidence type="ECO:0000256" key="1">
    <source>
        <dbReference type="SAM" id="Phobius"/>
    </source>
</evidence>
<gene>
    <name evidence="2" type="ORF">D3093_34495</name>
</gene>
<feature type="transmembrane region" description="Helical" evidence="1">
    <location>
        <begin position="27"/>
        <end position="49"/>
    </location>
</feature>
<feature type="transmembrane region" description="Helical" evidence="1">
    <location>
        <begin position="172"/>
        <end position="201"/>
    </location>
</feature>
<feature type="transmembrane region" description="Helical" evidence="1">
    <location>
        <begin position="207"/>
        <end position="224"/>
    </location>
</feature>
<dbReference type="KEGG" id="aare:D3093_34495"/>
<feature type="transmembrane region" description="Helical" evidence="1">
    <location>
        <begin position="140"/>
        <end position="160"/>
    </location>
</feature>
<evidence type="ECO:0008006" key="4">
    <source>
        <dbReference type="Google" id="ProtNLM"/>
    </source>
</evidence>
<dbReference type="EMBL" id="CP032327">
    <property type="protein sequence ID" value="QCO00362.1"/>
    <property type="molecule type" value="Genomic_DNA"/>
</dbReference>
<feature type="transmembrane region" description="Helical" evidence="1">
    <location>
        <begin position="368"/>
        <end position="387"/>
    </location>
</feature>
<evidence type="ECO:0000313" key="2">
    <source>
        <dbReference type="EMBL" id="QCO00362.1"/>
    </source>
</evidence>
<feature type="transmembrane region" description="Helical" evidence="1">
    <location>
        <begin position="244"/>
        <end position="265"/>
    </location>
</feature>